<feature type="compositionally biased region" description="Polar residues" evidence="6">
    <location>
        <begin position="249"/>
        <end position="258"/>
    </location>
</feature>
<keyword evidence="2" id="KW-0963">Cytoplasm</keyword>
<dbReference type="GO" id="GO:0005930">
    <property type="term" value="C:axoneme"/>
    <property type="evidence" value="ECO:0007669"/>
    <property type="project" value="UniProtKB-SubCell"/>
</dbReference>
<evidence type="ECO:0000256" key="3">
    <source>
        <dbReference type="ARBA" id="ARBA00023212"/>
    </source>
</evidence>
<dbReference type="InterPro" id="IPR018902">
    <property type="entry name" value="CMI2A-C-like_dom"/>
</dbReference>
<dbReference type="Pfam" id="PF10629">
    <property type="entry name" value="CMI2B-like"/>
    <property type="match status" value="1"/>
</dbReference>
<protein>
    <recommendedName>
        <fullName evidence="7">Ciliary microtubule inner protein 2A-C-like domain-containing protein</fullName>
    </recommendedName>
</protein>
<evidence type="ECO:0000259" key="7">
    <source>
        <dbReference type="Pfam" id="PF10629"/>
    </source>
</evidence>
<dbReference type="STRING" id="158441.A0A226EG10"/>
<evidence type="ECO:0000256" key="1">
    <source>
        <dbReference type="ARBA" id="ARBA00004430"/>
    </source>
</evidence>
<feature type="compositionally biased region" description="Low complexity" evidence="6">
    <location>
        <begin position="233"/>
        <end position="248"/>
    </location>
</feature>
<evidence type="ECO:0000256" key="6">
    <source>
        <dbReference type="SAM" id="MobiDB-lite"/>
    </source>
</evidence>
<dbReference type="GO" id="GO:0015630">
    <property type="term" value="C:microtubule cytoskeleton"/>
    <property type="evidence" value="ECO:0007669"/>
    <property type="project" value="UniProtKB-ARBA"/>
</dbReference>
<dbReference type="OrthoDB" id="2019884at2759"/>
<dbReference type="PANTHER" id="PTHR22146">
    <property type="entry name" value="CAT EYE SYNDROME CRITICAL REGION PROTEIN 6"/>
    <property type="match status" value="1"/>
</dbReference>
<proteinExistence type="inferred from homology"/>
<sequence length="440" mass="49011">MECACLPNNGPAFTAEPHMIPGYMGYVPQYKYKFGNTFAEQTHKLFLDPCVNMSPRAVLTDVCPEDCSSGGFLQNATGFRFGQCGCNDPYKCGREPQFSSGRNRGQGTQAPRFQTIMNHTYAPFCNRFCTKTFEQDQWRDKLFTREREALDGWRYCYKSKPWDRPERTKPWDGDHAEFRRTQATLLPPMMKDDLDVHLRGFDGIARPGGDCGEPDPYAVTSIRYKAATGPRQGVGASSSAGATCGGSSNNSKFSGASNSKANWKLPAVPSGGNNCPPCELYQRHYRGVEKAAVDAGLKGIVKHPLFPAPQGNMIRDAFCEELDVLRELNKEQMSPAPCRATDGVIEELGELPIMTLHKMAQKREDTSGKFYPEERGLARVCNPIGSSYLTARPFRCSAIYRYCEPLGSTYAGHVPGEQFINGEHRGKATRNALKYMTYRV</sequence>
<feature type="region of interest" description="Disordered" evidence="6">
    <location>
        <begin position="229"/>
        <end position="258"/>
    </location>
</feature>
<organism evidence="8 9">
    <name type="scientific">Folsomia candida</name>
    <name type="common">Springtail</name>
    <dbReference type="NCBI Taxonomy" id="158441"/>
    <lineage>
        <taxon>Eukaryota</taxon>
        <taxon>Metazoa</taxon>
        <taxon>Ecdysozoa</taxon>
        <taxon>Arthropoda</taxon>
        <taxon>Hexapoda</taxon>
        <taxon>Collembola</taxon>
        <taxon>Entomobryomorpha</taxon>
        <taxon>Isotomoidea</taxon>
        <taxon>Isotomidae</taxon>
        <taxon>Proisotominae</taxon>
        <taxon>Folsomia</taxon>
    </lineage>
</organism>
<dbReference type="EMBL" id="LNIX01000004">
    <property type="protein sequence ID" value="OXA56583.1"/>
    <property type="molecule type" value="Genomic_DNA"/>
</dbReference>
<name>A0A226EG10_FOLCA</name>
<dbReference type="Proteomes" id="UP000198287">
    <property type="component" value="Unassembled WGS sequence"/>
</dbReference>
<keyword evidence="9" id="KW-1185">Reference proteome</keyword>
<reference evidence="8 9" key="1">
    <citation type="submission" date="2015-12" db="EMBL/GenBank/DDBJ databases">
        <title>The genome of Folsomia candida.</title>
        <authorList>
            <person name="Faddeeva A."/>
            <person name="Derks M.F."/>
            <person name="Anvar Y."/>
            <person name="Smit S."/>
            <person name="Van Straalen N."/>
            <person name="Roelofs D."/>
        </authorList>
    </citation>
    <scope>NUCLEOTIDE SEQUENCE [LARGE SCALE GENOMIC DNA]</scope>
    <source>
        <strain evidence="8 9">VU population</strain>
        <tissue evidence="8">Whole body</tissue>
    </source>
</reference>
<keyword evidence="3" id="KW-0206">Cytoskeleton</keyword>
<dbReference type="PANTHER" id="PTHR22146:SF8">
    <property type="entry name" value="PROTEIN FAM166B"/>
    <property type="match status" value="1"/>
</dbReference>
<feature type="domain" description="Ciliary microtubule inner protein 2A-C-like" evidence="7">
    <location>
        <begin position="16"/>
        <end position="48"/>
    </location>
</feature>
<evidence type="ECO:0000256" key="2">
    <source>
        <dbReference type="ARBA" id="ARBA00022490"/>
    </source>
</evidence>
<evidence type="ECO:0000313" key="9">
    <source>
        <dbReference type="Proteomes" id="UP000198287"/>
    </source>
</evidence>
<gene>
    <name evidence="8" type="ORF">Fcan01_09461</name>
</gene>
<evidence type="ECO:0000256" key="5">
    <source>
        <dbReference type="ARBA" id="ARBA00035661"/>
    </source>
</evidence>
<dbReference type="AlphaFoldDB" id="A0A226EG10"/>
<accession>A0A226EG10</accession>
<dbReference type="OMA" id="PRFQTIM"/>
<keyword evidence="4" id="KW-0966">Cell projection</keyword>
<comment type="caution">
    <text evidence="8">The sequence shown here is derived from an EMBL/GenBank/DDBJ whole genome shotgun (WGS) entry which is preliminary data.</text>
</comment>
<evidence type="ECO:0000313" key="8">
    <source>
        <dbReference type="EMBL" id="OXA56583.1"/>
    </source>
</evidence>
<comment type="similarity">
    <text evidence="5">Belongs to the CIMIP2 family.</text>
</comment>
<comment type="subcellular location">
    <subcellularLocation>
        <location evidence="1">Cytoplasm</location>
        <location evidence="1">Cytoskeleton</location>
        <location evidence="1">Cilium axoneme</location>
    </subcellularLocation>
</comment>
<evidence type="ECO:0000256" key="4">
    <source>
        <dbReference type="ARBA" id="ARBA00023273"/>
    </source>
</evidence>